<dbReference type="PANTHER" id="PTHR14269">
    <property type="entry name" value="CDP-DIACYLGLYCEROL--GLYCEROL-3-PHOSPHATE 3-PHOSPHATIDYLTRANSFERASE-RELATED"/>
    <property type="match status" value="1"/>
</dbReference>
<reference evidence="2" key="1">
    <citation type="submission" date="2017-02" db="UniProtKB">
        <authorList>
            <consortium name="WormBaseParasite"/>
        </authorList>
    </citation>
    <scope>IDENTIFICATION</scope>
</reference>
<keyword evidence="1" id="KW-1185">Reference proteome</keyword>
<dbReference type="WBParaSite" id="ALUE_0001942501-mRNA-1">
    <property type="protein sequence ID" value="ALUE_0001942501-mRNA-1"/>
    <property type="gene ID" value="ALUE_0001942501"/>
</dbReference>
<dbReference type="PANTHER" id="PTHR14269:SF4">
    <property type="entry name" value="CAT EYE SYNDROME CRITICAL REGION PROTEIN 5"/>
    <property type="match status" value="1"/>
</dbReference>
<dbReference type="Pfam" id="PF13344">
    <property type="entry name" value="Hydrolase_6"/>
    <property type="match status" value="1"/>
</dbReference>
<dbReference type="InterPro" id="IPR036412">
    <property type="entry name" value="HAD-like_sf"/>
</dbReference>
<dbReference type="AlphaFoldDB" id="A0A0M3IKZ7"/>
<dbReference type="GO" id="GO:0046474">
    <property type="term" value="P:glycerophospholipid biosynthetic process"/>
    <property type="evidence" value="ECO:0007669"/>
    <property type="project" value="TreeGrafter"/>
</dbReference>
<dbReference type="InterPro" id="IPR006357">
    <property type="entry name" value="HAD-SF_hydro_IIA"/>
</dbReference>
<dbReference type="GO" id="GO:0005739">
    <property type="term" value="C:mitochondrion"/>
    <property type="evidence" value="ECO:0007669"/>
    <property type="project" value="TreeGrafter"/>
</dbReference>
<evidence type="ECO:0000313" key="1">
    <source>
        <dbReference type="Proteomes" id="UP000036681"/>
    </source>
</evidence>
<protein>
    <submittedName>
        <fullName evidence="2">Cat eye syndrome critical region protein 5</fullName>
    </submittedName>
</protein>
<dbReference type="InterPro" id="IPR050324">
    <property type="entry name" value="CDP-alcohol_PTase-I"/>
</dbReference>
<dbReference type="InterPro" id="IPR023214">
    <property type="entry name" value="HAD_sf"/>
</dbReference>
<accession>A0A0M3IKZ7</accession>
<proteinExistence type="predicted"/>
<sequence>MALFQRTTRPLTTIFANIARMSTKSEPCRFGLILDADGVITRGRDLLPGSKEALHMITDVDGRFKIPTVFVTNASNTMETTEAVMLSRMIGVHKYSLDLHDIKPTKWIDHGFHPLEAILLLGEPLNWESALQLLIDVLTTNGLKEFKSSKINYPHIPTLACNLDLFWMGDRDLPMPRFGHGIFLQCLEKLYKRMTGNDLRYKAICGKPSEVTYMYATHLIEERAEQMGLPPPRKVYVLG</sequence>
<dbReference type="SUPFAM" id="SSF56784">
    <property type="entry name" value="HAD-like"/>
    <property type="match status" value="1"/>
</dbReference>
<evidence type="ECO:0000313" key="2">
    <source>
        <dbReference type="WBParaSite" id="ALUE_0001942501-mRNA-1"/>
    </source>
</evidence>
<name>A0A0M3IKZ7_ASCLU</name>
<dbReference type="Proteomes" id="UP000036681">
    <property type="component" value="Unplaced"/>
</dbReference>
<dbReference type="Gene3D" id="3.40.50.1000">
    <property type="entry name" value="HAD superfamily/HAD-like"/>
    <property type="match status" value="1"/>
</dbReference>
<organism evidence="1 2">
    <name type="scientific">Ascaris lumbricoides</name>
    <name type="common">Giant roundworm</name>
    <dbReference type="NCBI Taxonomy" id="6252"/>
    <lineage>
        <taxon>Eukaryota</taxon>
        <taxon>Metazoa</taxon>
        <taxon>Ecdysozoa</taxon>
        <taxon>Nematoda</taxon>
        <taxon>Chromadorea</taxon>
        <taxon>Rhabditida</taxon>
        <taxon>Spirurina</taxon>
        <taxon>Ascaridomorpha</taxon>
        <taxon>Ascaridoidea</taxon>
        <taxon>Ascarididae</taxon>
        <taxon>Ascaris</taxon>
    </lineage>
</organism>